<gene>
    <name evidence="1" type="ORF">SAMN05660653_00431</name>
</gene>
<evidence type="ECO:0000313" key="1">
    <source>
        <dbReference type="EMBL" id="SDB08865.1"/>
    </source>
</evidence>
<organism evidence="1 2">
    <name type="scientific">Desulfonatronum thiosulfatophilum</name>
    <dbReference type="NCBI Taxonomy" id="617002"/>
    <lineage>
        <taxon>Bacteria</taxon>
        <taxon>Pseudomonadati</taxon>
        <taxon>Thermodesulfobacteriota</taxon>
        <taxon>Desulfovibrionia</taxon>
        <taxon>Desulfovibrionales</taxon>
        <taxon>Desulfonatronaceae</taxon>
        <taxon>Desulfonatronum</taxon>
    </lineage>
</organism>
<dbReference type="EMBL" id="FMXO01000002">
    <property type="protein sequence ID" value="SDB08865.1"/>
    <property type="molecule type" value="Genomic_DNA"/>
</dbReference>
<evidence type="ECO:0008006" key="3">
    <source>
        <dbReference type="Google" id="ProtNLM"/>
    </source>
</evidence>
<dbReference type="RefSeq" id="WP_153304274.1">
    <property type="nucleotide sequence ID" value="NZ_FMXO01000002.1"/>
</dbReference>
<dbReference type="AlphaFoldDB" id="A0A1G6AKF8"/>
<protein>
    <recommendedName>
        <fullName evidence="3">AhpC/TSA family protein</fullName>
    </recommendedName>
</protein>
<dbReference type="Proteomes" id="UP000198771">
    <property type="component" value="Unassembled WGS sequence"/>
</dbReference>
<reference evidence="1 2" key="1">
    <citation type="submission" date="2016-10" db="EMBL/GenBank/DDBJ databases">
        <authorList>
            <person name="de Groot N.N."/>
        </authorList>
    </citation>
    <scope>NUCLEOTIDE SEQUENCE [LARGE SCALE GENOMIC DNA]</scope>
    <source>
        <strain evidence="1 2">ASO4-2</strain>
    </source>
</reference>
<name>A0A1G6AKF8_9BACT</name>
<sequence>MAKIGFGLDAGDLFPKMQVRLTSGEVIDVPDWFKGAYGLFLVYRGHW</sequence>
<proteinExistence type="predicted"/>
<accession>A0A1G6AKF8</accession>
<dbReference type="STRING" id="617002.SAMN05660653_00431"/>
<evidence type="ECO:0000313" key="2">
    <source>
        <dbReference type="Proteomes" id="UP000198771"/>
    </source>
</evidence>
<keyword evidence="2" id="KW-1185">Reference proteome</keyword>